<protein>
    <submittedName>
        <fullName evidence="1">Uncharacterized protein</fullName>
    </submittedName>
</protein>
<dbReference type="AlphaFoldDB" id="A0A1A6GG44"/>
<keyword evidence="2" id="KW-1185">Reference proteome</keyword>
<accession>A0A1A6GG44</accession>
<sequence>MPLRPLARVWEAQSPQMGGQSGWLSRAGYDEKWPYSAVWHLYLQGRAGWFHDQDLWRMAKKQHQAQPLL</sequence>
<comment type="caution">
    <text evidence="1">The sequence shown here is derived from an EMBL/GenBank/DDBJ whole genome shotgun (WGS) entry which is preliminary data.</text>
</comment>
<proteinExistence type="predicted"/>
<dbReference type="Proteomes" id="UP000092124">
    <property type="component" value="Unassembled WGS sequence"/>
</dbReference>
<evidence type="ECO:0000313" key="2">
    <source>
        <dbReference type="Proteomes" id="UP000092124"/>
    </source>
</evidence>
<organism evidence="1 2">
    <name type="scientific">Neotoma lepida</name>
    <name type="common">Desert woodrat</name>
    <dbReference type="NCBI Taxonomy" id="56216"/>
    <lineage>
        <taxon>Eukaryota</taxon>
        <taxon>Metazoa</taxon>
        <taxon>Chordata</taxon>
        <taxon>Craniata</taxon>
        <taxon>Vertebrata</taxon>
        <taxon>Euteleostomi</taxon>
        <taxon>Mammalia</taxon>
        <taxon>Eutheria</taxon>
        <taxon>Euarchontoglires</taxon>
        <taxon>Glires</taxon>
        <taxon>Rodentia</taxon>
        <taxon>Myomorpha</taxon>
        <taxon>Muroidea</taxon>
        <taxon>Cricetidae</taxon>
        <taxon>Neotominae</taxon>
        <taxon>Neotoma</taxon>
    </lineage>
</organism>
<evidence type="ECO:0000313" key="1">
    <source>
        <dbReference type="EMBL" id="OBS64262.1"/>
    </source>
</evidence>
<dbReference type="EMBL" id="LZPO01097258">
    <property type="protein sequence ID" value="OBS64262.1"/>
    <property type="molecule type" value="Genomic_DNA"/>
</dbReference>
<name>A0A1A6GG44_NEOLE</name>
<gene>
    <name evidence="1" type="ORF">A6R68_07200</name>
</gene>
<reference evidence="1 2" key="1">
    <citation type="submission" date="2016-06" db="EMBL/GenBank/DDBJ databases">
        <title>The Draft Genome Sequence and Annotation of the Desert Woodrat Neotoma lepida.</title>
        <authorList>
            <person name="Campbell M."/>
            <person name="Oakeson K.F."/>
            <person name="Yandell M."/>
            <person name="Halpert J.R."/>
            <person name="Dearing D."/>
        </authorList>
    </citation>
    <scope>NUCLEOTIDE SEQUENCE [LARGE SCALE GENOMIC DNA]</scope>
    <source>
        <strain evidence="1">417</strain>
        <tissue evidence="1">Liver</tissue>
    </source>
</reference>